<sequence length="205" mass="23559">RFLHQYSLSQSSIFSSHCCQNDHPCGLSTTSQDKICLPSTKNNCSAKNQLHFLTVSWEDHHLCSPNFPMPSSSTETKRNPTQTLNQEWHLRGKLNLEKLHSSIRILLNQGFLNEIEKVAERIDVDKSGPCDISDWMRMPTSGNLMAEVYNMPVFYYGKYCSQTFFPSTTLPNKNPPIFLDLTETWHFVVLKMKDENLFPAAQLEI</sequence>
<dbReference type="AlphaFoldDB" id="A0A0L6UPX5"/>
<comment type="caution">
    <text evidence="1">The sequence shown here is derived from an EMBL/GenBank/DDBJ whole genome shotgun (WGS) entry which is preliminary data.</text>
</comment>
<name>A0A0L6UPX5_9BASI</name>
<dbReference type="VEuPathDB" id="FungiDB:VP01_4333g1"/>
<organism evidence="1 2">
    <name type="scientific">Puccinia sorghi</name>
    <dbReference type="NCBI Taxonomy" id="27349"/>
    <lineage>
        <taxon>Eukaryota</taxon>
        <taxon>Fungi</taxon>
        <taxon>Dikarya</taxon>
        <taxon>Basidiomycota</taxon>
        <taxon>Pucciniomycotina</taxon>
        <taxon>Pucciniomycetes</taxon>
        <taxon>Pucciniales</taxon>
        <taxon>Pucciniaceae</taxon>
        <taxon>Puccinia</taxon>
    </lineage>
</organism>
<proteinExistence type="predicted"/>
<accession>A0A0L6UPX5</accession>
<protein>
    <recommendedName>
        <fullName evidence="3">OTU domain-containing protein</fullName>
    </recommendedName>
</protein>
<gene>
    <name evidence="1" type="ORF">VP01_4333g1</name>
</gene>
<evidence type="ECO:0000313" key="1">
    <source>
        <dbReference type="EMBL" id="KNZ50598.1"/>
    </source>
</evidence>
<evidence type="ECO:0008006" key="3">
    <source>
        <dbReference type="Google" id="ProtNLM"/>
    </source>
</evidence>
<dbReference type="Proteomes" id="UP000037035">
    <property type="component" value="Unassembled WGS sequence"/>
</dbReference>
<evidence type="ECO:0000313" key="2">
    <source>
        <dbReference type="Proteomes" id="UP000037035"/>
    </source>
</evidence>
<feature type="non-terminal residue" evidence="1">
    <location>
        <position position="1"/>
    </location>
</feature>
<dbReference type="EMBL" id="LAVV01009428">
    <property type="protein sequence ID" value="KNZ50598.1"/>
    <property type="molecule type" value="Genomic_DNA"/>
</dbReference>
<reference evidence="1 2" key="1">
    <citation type="submission" date="2015-08" db="EMBL/GenBank/DDBJ databases">
        <title>Next Generation Sequencing and Analysis of the Genome of Puccinia sorghi L Schw, the Causal Agent of Maize Common Rust.</title>
        <authorList>
            <person name="Rochi L."/>
            <person name="Burguener G."/>
            <person name="Darino M."/>
            <person name="Turjanski A."/>
            <person name="Kreff E."/>
            <person name="Dieguez M.J."/>
            <person name="Sacco F."/>
        </authorList>
    </citation>
    <scope>NUCLEOTIDE SEQUENCE [LARGE SCALE GENOMIC DNA]</scope>
    <source>
        <strain evidence="1 2">RO10H11247</strain>
    </source>
</reference>
<keyword evidence="2" id="KW-1185">Reference proteome</keyword>